<dbReference type="PROSITE" id="PS51737">
    <property type="entry name" value="RECOMBINASE_DNA_BIND"/>
    <property type="match status" value="1"/>
</dbReference>
<dbReference type="Proteomes" id="UP000237749">
    <property type="component" value="Unassembled WGS sequence"/>
</dbReference>
<proteinExistence type="predicted"/>
<dbReference type="OrthoDB" id="2290206at2"/>
<gene>
    <name evidence="3" type="ORF">BXY41_11596</name>
</gene>
<dbReference type="InterPro" id="IPR038109">
    <property type="entry name" value="DNA_bind_recomb_sf"/>
</dbReference>
<organism evidence="3 4">
    <name type="scientific">Lacrimispora xylanisolvens</name>
    <dbReference type="NCBI Taxonomy" id="384636"/>
    <lineage>
        <taxon>Bacteria</taxon>
        <taxon>Bacillati</taxon>
        <taxon>Bacillota</taxon>
        <taxon>Clostridia</taxon>
        <taxon>Lachnospirales</taxon>
        <taxon>Lachnospiraceae</taxon>
        <taxon>Lacrimispora</taxon>
    </lineage>
</organism>
<dbReference type="Gene3D" id="3.40.50.1390">
    <property type="entry name" value="Resolvase, N-terminal catalytic domain"/>
    <property type="match status" value="1"/>
</dbReference>
<dbReference type="InterPro" id="IPR025827">
    <property type="entry name" value="Zn_ribbon_recom_dom"/>
</dbReference>
<dbReference type="PANTHER" id="PTHR30461:SF23">
    <property type="entry name" value="DNA RECOMBINASE-RELATED"/>
    <property type="match status" value="1"/>
</dbReference>
<dbReference type="PROSITE" id="PS51736">
    <property type="entry name" value="RECOMBINASES_3"/>
    <property type="match status" value="1"/>
</dbReference>
<dbReference type="SUPFAM" id="SSF53041">
    <property type="entry name" value="Resolvase-like"/>
    <property type="match status" value="1"/>
</dbReference>
<accession>A0A2S6HLN8</accession>
<name>A0A2S6HLN8_9FIRM</name>
<dbReference type="GO" id="GO:0003677">
    <property type="term" value="F:DNA binding"/>
    <property type="evidence" value="ECO:0007669"/>
    <property type="project" value="InterPro"/>
</dbReference>
<dbReference type="SMART" id="SM00857">
    <property type="entry name" value="Resolvase"/>
    <property type="match status" value="1"/>
</dbReference>
<dbReference type="Pfam" id="PF07508">
    <property type="entry name" value="Recombinase"/>
    <property type="match status" value="1"/>
</dbReference>
<dbReference type="RefSeq" id="WP_104439159.1">
    <property type="nucleotide sequence ID" value="NZ_PTJA01000015.1"/>
</dbReference>
<dbReference type="EMBL" id="PTJA01000015">
    <property type="protein sequence ID" value="PPK78422.1"/>
    <property type="molecule type" value="Genomic_DNA"/>
</dbReference>
<dbReference type="InterPro" id="IPR006119">
    <property type="entry name" value="Resolv_N"/>
</dbReference>
<dbReference type="Gene3D" id="3.90.1750.20">
    <property type="entry name" value="Putative Large Serine Recombinase, Chain B, Domain 2"/>
    <property type="match status" value="1"/>
</dbReference>
<reference evidence="3 4" key="1">
    <citation type="submission" date="2018-02" db="EMBL/GenBank/DDBJ databases">
        <title>Genomic Encyclopedia of Archaeal and Bacterial Type Strains, Phase II (KMG-II): from individual species to whole genera.</title>
        <authorList>
            <person name="Goeker M."/>
        </authorList>
    </citation>
    <scope>NUCLEOTIDE SEQUENCE [LARGE SCALE GENOMIC DNA]</scope>
    <source>
        <strain evidence="3 4">DSM 3808</strain>
    </source>
</reference>
<comment type="caution">
    <text evidence="3">The sequence shown here is derived from an EMBL/GenBank/DDBJ whole genome shotgun (WGS) entry which is preliminary data.</text>
</comment>
<evidence type="ECO:0000313" key="3">
    <source>
        <dbReference type="EMBL" id="PPK78422.1"/>
    </source>
</evidence>
<dbReference type="InterPro" id="IPR050639">
    <property type="entry name" value="SSR_resolvase"/>
</dbReference>
<dbReference type="Pfam" id="PF13408">
    <property type="entry name" value="Zn_ribbon_recom"/>
    <property type="match status" value="1"/>
</dbReference>
<dbReference type="InterPro" id="IPR011109">
    <property type="entry name" value="DNA_bind_recombinase_dom"/>
</dbReference>
<evidence type="ECO:0000259" key="1">
    <source>
        <dbReference type="PROSITE" id="PS51736"/>
    </source>
</evidence>
<evidence type="ECO:0000313" key="4">
    <source>
        <dbReference type="Proteomes" id="UP000237749"/>
    </source>
</evidence>
<dbReference type="InterPro" id="IPR036162">
    <property type="entry name" value="Resolvase-like_N_sf"/>
</dbReference>
<feature type="domain" description="Recombinase" evidence="2">
    <location>
        <begin position="151"/>
        <end position="305"/>
    </location>
</feature>
<sequence length="492" mass="56083">MDAIYARQSIDKKDSLSIETQLSFARSMAIGEPRLYIDRGISGKDVVHRPEFLKLLNDIKTGTINRILVYKLDRFTRSLLDFTNTWEYMSKYKVEFISVTENFDTSTPIGKAMIFIMAVFAQMEREQISRRVYDNYYDRIELGRWPGGPAPYGYSNTTVTQGDKKVSSLKLEDNIKILEEIMKVYAYPTTSLGDIRRMMATRQLPGPNSQKWSACSIGRVLRNPASVKCDHAVYTYFKKLGVNMINSLSDFNGEHGGMLVGKKGAVTKDALDSREATFAIGNWPGYIDSELWLCCQRKLDTNEKVASNDGPRNSWLTGLLKCADCGRAIMVRKYKRKSDGETVRTIRCRGKDFLDCDLKPQMRIEQIEGSVEAELQKLFDRCKPVPIGTSNGTNELELELIRIDEAVGNLMQVLKTKTVSPLTVDYVNKELEELSGIKKKLLEEKERLANESIYPEKIIFSQLSKEDKRAVAFSYLETVVVREDFISLIWKV</sequence>
<dbReference type="GO" id="GO:0000150">
    <property type="term" value="F:DNA strand exchange activity"/>
    <property type="evidence" value="ECO:0007669"/>
    <property type="project" value="InterPro"/>
</dbReference>
<dbReference type="Pfam" id="PF00239">
    <property type="entry name" value="Resolvase"/>
    <property type="match status" value="1"/>
</dbReference>
<evidence type="ECO:0000259" key="2">
    <source>
        <dbReference type="PROSITE" id="PS51737"/>
    </source>
</evidence>
<protein>
    <submittedName>
        <fullName evidence="3">DNA invertase Pin-like site-specific DNA recombinase</fullName>
    </submittedName>
</protein>
<feature type="domain" description="Resolvase/invertase-type recombinase catalytic" evidence="1">
    <location>
        <begin position="1"/>
        <end position="143"/>
    </location>
</feature>
<keyword evidence="4" id="KW-1185">Reference proteome</keyword>
<dbReference type="CDD" id="cd03768">
    <property type="entry name" value="SR_ResInv"/>
    <property type="match status" value="1"/>
</dbReference>
<dbReference type="PANTHER" id="PTHR30461">
    <property type="entry name" value="DNA-INVERTASE FROM LAMBDOID PROPHAGE"/>
    <property type="match status" value="1"/>
</dbReference>
<dbReference type="AlphaFoldDB" id="A0A2S6HLN8"/>